<keyword evidence="4 5" id="KW-0413">Isomerase</keyword>
<dbReference type="Proteomes" id="UP001060919">
    <property type="component" value="Chromosome"/>
</dbReference>
<name>A0A915YC84_9BACT</name>
<feature type="chain" id="PRO_5037666505" description="Peptidyl-prolyl cis-trans isomerase" evidence="7">
    <location>
        <begin position="21"/>
        <end position="315"/>
    </location>
</feature>
<organism evidence="9 10">
    <name type="scientific">Aureispira anguillae</name>
    <dbReference type="NCBI Taxonomy" id="2864201"/>
    <lineage>
        <taxon>Bacteria</taxon>
        <taxon>Pseudomonadati</taxon>
        <taxon>Bacteroidota</taxon>
        <taxon>Saprospiria</taxon>
        <taxon>Saprospirales</taxon>
        <taxon>Saprospiraceae</taxon>
        <taxon>Aureispira</taxon>
    </lineage>
</organism>
<dbReference type="RefSeq" id="WP_264791730.1">
    <property type="nucleotide sequence ID" value="NZ_AP026867.1"/>
</dbReference>
<evidence type="ECO:0000256" key="4">
    <source>
        <dbReference type="ARBA" id="ARBA00023235"/>
    </source>
</evidence>
<accession>A0A915YC84</accession>
<protein>
    <recommendedName>
        <fullName evidence="6">Peptidyl-prolyl cis-trans isomerase</fullName>
        <ecNumber evidence="6">5.2.1.8</ecNumber>
    </recommendedName>
</protein>
<dbReference type="Gene3D" id="1.10.287.460">
    <property type="entry name" value="Peptidyl-prolyl cis-trans isomerase, FKBP-type, N-terminal domain"/>
    <property type="match status" value="2"/>
</dbReference>
<dbReference type="Gene3D" id="3.10.50.40">
    <property type="match status" value="1"/>
</dbReference>
<dbReference type="InterPro" id="IPR046357">
    <property type="entry name" value="PPIase_dom_sf"/>
</dbReference>
<gene>
    <name evidence="9" type="ORF">AsAng_0011210</name>
</gene>
<evidence type="ECO:0000256" key="2">
    <source>
        <dbReference type="ARBA" id="ARBA00006577"/>
    </source>
</evidence>
<sequence length="315" mass="34024">MKILNLLALSIFTYIVIALASCTDEAGGGQKKGSPEYNLGYAYGVQMGQSLKGAQGLSEDEKNVDKFIEGLKVAFNGDSSALELARNTLDQRSRQPASTTPEAGGQIAYCIGVTSNIGMMAQEIEMSANDFDFNGVKDGYTAGMTSDSFDLTKVEIDSILKEYLEPKYNEYTEIMKTKEAAKAAKAIEAGTKFLAENKEREGVMVTESGLQYEIIKEGSGAKPTLTDKVKTHYHGTLIDGSIFDSSVDRGEPAVFPVNGVIKGWQEGIPMMSVGAKYRFFIPQDLAYGMQAPSPKIPGGSALIFEVELLEINPAQ</sequence>
<dbReference type="KEGG" id="aup:AsAng_0011210"/>
<comment type="catalytic activity">
    <reaction evidence="1 5 6">
        <text>[protein]-peptidylproline (omega=180) = [protein]-peptidylproline (omega=0)</text>
        <dbReference type="Rhea" id="RHEA:16237"/>
        <dbReference type="Rhea" id="RHEA-COMP:10747"/>
        <dbReference type="Rhea" id="RHEA-COMP:10748"/>
        <dbReference type="ChEBI" id="CHEBI:83833"/>
        <dbReference type="ChEBI" id="CHEBI:83834"/>
        <dbReference type="EC" id="5.2.1.8"/>
    </reaction>
</comment>
<dbReference type="Pfam" id="PF01346">
    <property type="entry name" value="FKBP_N"/>
    <property type="match status" value="1"/>
</dbReference>
<evidence type="ECO:0000313" key="10">
    <source>
        <dbReference type="Proteomes" id="UP001060919"/>
    </source>
</evidence>
<dbReference type="PANTHER" id="PTHR43811:SF19">
    <property type="entry name" value="39 KDA FK506-BINDING NUCLEAR PROTEIN"/>
    <property type="match status" value="1"/>
</dbReference>
<evidence type="ECO:0000256" key="3">
    <source>
        <dbReference type="ARBA" id="ARBA00023110"/>
    </source>
</evidence>
<evidence type="ECO:0000256" key="1">
    <source>
        <dbReference type="ARBA" id="ARBA00000971"/>
    </source>
</evidence>
<feature type="signal peptide" evidence="7">
    <location>
        <begin position="1"/>
        <end position="20"/>
    </location>
</feature>
<dbReference type="GO" id="GO:0006457">
    <property type="term" value="P:protein folding"/>
    <property type="evidence" value="ECO:0007669"/>
    <property type="project" value="InterPro"/>
</dbReference>
<evidence type="ECO:0000256" key="5">
    <source>
        <dbReference type="PROSITE-ProRule" id="PRU00277"/>
    </source>
</evidence>
<dbReference type="InterPro" id="IPR000774">
    <property type="entry name" value="PPIase_FKBP_N"/>
</dbReference>
<reference evidence="9" key="1">
    <citation type="submission" date="2022-09" db="EMBL/GenBank/DDBJ databases">
        <title>Aureispira anguillicida sp. nov., isolated from Leptocephalus of Japanese eel Anguilla japonica.</title>
        <authorList>
            <person name="Yuasa K."/>
            <person name="Mekata T."/>
            <person name="Ikunari K."/>
        </authorList>
    </citation>
    <scope>NUCLEOTIDE SEQUENCE</scope>
    <source>
        <strain evidence="9">EL160426</strain>
    </source>
</reference>
<dbReference type="GO" id="GO:0003755">
    <property type="term" value="F:peptidyl-prolyl cis-trans isomerase activity"/>
    <property type="evidence" value="ECO:0007669"/>
    <property type="project" value="UniProtKB-UniRule"/>
</dbReference>
<evidence type="ECO:0000256" key="6">
    <source>
        <dbReference type="RuleBase" id="RU003915"/>
    </source>
</evidence>
<dbReference type="EC" id="5.2.1.8" evidence="6"/>
<dbReference type="PROSITE" id="PS50059">
    <property type="entry name" value="FKBP_PPIASE"/>
    <property type="match status" value="1"/>
</dbReference>
<comment type="similarity">
    <text evidence="2 6">Belongs to the FKBP-type PPIase family.</text>
</comment>
<dbReference type="PROSITE" id="PS51257">
    <property type="entry name" value="PROKAR_LIPOPROTEIN"/>
    <property type="match status" value="1"/>
</dbReference>
<dbReference type="AlphaFoldDB" id="A0A915YC84"/>
<evidence type="ECO:0000313" key="9">
    <source>
        <dbReference type="EMBL" id="BDS10413.1"/>
    </source>
</evidence>
<keyword evidence="7" id="KW-0732">Signal</keyword>
<dbReference type="FunFam" id="3.10.50.40:FF:000006">
    <property type="entry name" value="Peptidyl-prolyl cis-trans isomerase"/>
    <property type="match status" value="1"/>
</dbReference>
<feature type="domain" description="PPIase FKBP-type" evidence="8">
    <location>
        <begin position="226"/>
        <end position="312"/>
    </location>
</feature>
<keyword evidence="3 5" id="KW-0697">Rotamase</keyword>
<dbReference type="EMBL" id="AP026867">
    <property type="protein sequence ID" value="BDS10413.1"/>
    <property type="molecule type" value="Genomic_DNA"/>
</dbReference>
<dbReference type="InterPro" id="IPR036944">
    <property type="entry name" value="PPIase_FKBP_N_sf"/>
</dbReference>
<dbReference type="InterPro" id="IPR001179">
    <property type="entry name" value="PPIase_FKBP_dom"/>
</dbReference>
<keyword evidence="10" id="KW-1185">Reference proteome</keyword>
<dbReference type="SUPFAM" id="SSF54534">
    <property type="entry name" value="FKBP-like"/>
    <property type="match status" value="1"/>
</dbReference>
<dbReference type="Pfam" id="PF00254">
    <property type="entry name" value="FKBP_C"/>
    <property type="match status" value="1"/>
</dbReference>
<evidence type="ECO:0000259" key="8">
    <source>
        <dbReference type="PROSITE" id="PS50059"/>
    </source>
</evidence>
<evidence type="ECO:0000256" key="7">
    <source>
        <dbReference type="SAM" id="SignalP"/>
    </source>
</evidence>
<dbReference type="PANTHER" id="PTHR43811">
    <property type="entry name" value="FKBP-TYPE PEPTIDYL-PROLYL CIS-TRANS ISOMERASE FKPA"/>
    <property type="match status" value="1"/>
</dbReference>
<proteinExistence type="inferred from homology"/>